<accession>A0A7X6ICG2</accession>
<reference evidence="1 2" key="1">
    <citation type="journal article" date="2020" name="Nature">
        <title>Bacterial chemolithoautotrophy via manganese oxidation.</title>
        <authorList>
            <person name="Yu H."/>
            <person name="Leadbetter J.R."/>
        </authorList>
    </citation>
    <scope>NUCLEOTIDE SEQUENCE [LARGE SCALE GENOMIC DNA]</scope>
    <source>
        <strain evidence="1 2">Mn-1</strain>
    </source>
</reference>
<dbReference type="EMBL" id="VTOW01000003">
    <property type="protein sequence ID" value="NKE72623.1"/>
    <property type="molecule type" value="Genomic_DNA"/>
</dbReference>
<evidence type="ECO:0000313" key="2">
    <source>
        <dbReference type="Proteomes" id="UP000534783"/>
    </source>
</evidence>
<evidence type="ECO:0000313" key="1">
    <source>
        <dbReference type="EMBL" id="NKE72623.1"/>
    </source>
</evidence>
<comment type="caution">
    <text evidence="1">The sequence shown here is derived from an EMBL/GenBank/DDBJ whole genome shotgun (WGS) entry which is preliminary data.</text>
</comment>
<keyword evidence="2" id="KW-1185">Reference proteome</keyword>
<dbReference type="Proteomes" id="UP000534783">
    <property type="component" value="Unassembled WGS sequence"/>
</dbReference>
<dbReference type="AlphaFoldDB" id="A0A7X6ICG2"/>
<gene>
    <name evidence="1" type="ORF">MNODULE_17870</name>
</gene>
<dbReference type="Gene3D" id="2.60.460.10">
    <property type="entry name" value="protein yfey like domain"/>
    <property type="match status" value="1"/>
</dbReference>
<dbReference type="RefSeq" id="WP_168062449.1">
    <property type="nucleotide sequence ID" value="NZ_VTOW01000003.1"/>
</dbReference>
<name>A0A7X6ICG2_9BACT</name>
<organism evidence="1 2">
    <name type="scientific">Candidatus Manganitrophus noduliformans</name>
    <dbReference type="NCBI Taxonomy" id="2606439"/>
    <lineage>
        <taxon>Bacteria</taxon>
        <taxon>Pseudomonadati</taxon>
        <taxon>Nitrospirota</taxon>
        <taxon>Nitrospiria</taxon>
        <taxon>Candidatus Troglogloeales</taxon>
        <taxon>Candidatus Manganitrophaceae</taxon>
        <taxon>Candidatus Manganitrophus</taxon>
    </lineage>
</organism>
<protein>
    <submittedName>
        <fullName evidence="1">Uncharacterized protein</fullName>
    </submittedName>
</protein>
<proteinExistence type="predicted"/>
<sequence>MKPNPSIEATCSSKLRLLPQAPHVKHCAPKMKMLAKTSALLITVLVAGSVFAADSLILSPTALGPLPLTGRPAKVSETKLKKLFPNLVVKYDIGQGDSPDFHYFEVSKPNGEVLFTIKSFIEESAESKKTTSEVSISILQVRSPEIKDVHGLRVGDRVKDIITKRGKDMEFGAAHHDVVMGAGNIYYSIATGSDLSPERLTMEDAVKGNWKIRVISWPEAAWE</sequence>
<dbReference type="InterPro" id="IPR038714">
    <property type="entry name" value="YfeY-like_sf"/>
</dbReference>